<dbReference type="InterPro" id="IPR017439">
    <property type="entry name" value="Amidohydrolase"/>
</dbReference>
<dbReference type="Proteomes" id="UP001595807">
    <property type="component" value="Unassembled WGS sequence"/>
</dbReference>
<dbReference type="InterPro" id="IPR002933">
    <property type="entry name" value="Peptidase_M20"/>
</dbReference>
<dbReference type="CDD" id="cd03886">
    <property type="entry name" value="M20_Acy1"/>
    <property type="match status" value="1"/>
</dbReference>
<dbReference type="SUPFAM" id="SSF55031">
    <property type="entry name" value="Bacterial exopeptidase dimerisation domain"/>
    <property type="match status" value="1"/>
</dbReference>
<dbReference type="Gene3D" id="3.30.70.360">
    <property type="match status" value="1"/>
</dbReference>
<dbReference type="InterPro" id="IPR036264">
    <property type="entry name" value="Bact_exopeptidase_dim_dom"/>
</dbReference>
<protein>
    <submittedName>
        <fullName evidence="2">M20 family metallopeptidase</fullName>
    </submittedName>
</protein>
<feature type="domain" description="Peptidase M20 dimerisation" evidence="1">
    <location>
        <begin position="180"/>
        <end position="276"/>
    </location>
</feature>
<dbReference type="SUPFAM" id="SSF53187">
    <property type="entry name" value="Zn-dependent exopeptidases"/>
    <property type="match status" value="1"/>
</dbReference>
<evidence type="ECO:0000313" key="3">
    <source>
        <dbReference type="Proteomes" id="UP001595807"/>
    </source>
</evidence>
<dbReference type="Pfam" id="PF01546">
    <property type="entry name" value="Peptidase_M20"/>
    <property type="match status" value="1"/>
</dbReference>
<keyword evidence="3" id="KW-1185">Reference proteome</keyword>
<dbReference type="RefSeq" id="WP_380426599.1">
    <property type="nucleotide sequence ID" value="NZ_JBHRZV010000049.1"/>
</dbReference>
<reference evidence="3" key="1">
    <citation type="journal article" date="2019" name="Int. J. Syst. Evol. Microbiol.">
        <title>The Global Catalogue of Microorganisms (GCM) 10K type strain sequencing project: providing services to taxonomists for standard genome sequencing and annotation.</title>
        <authorList>
            <consortium name="The Broad Institute Genomics Platform"/>
            <consortium name="The Broad Institute Genome Sequencing Center for Infectious Disease"/>
            <person name="Wu L."/>
            <person name="Ma J."/>
        </authorList>
    </citation>
    <scope>NUCLEOTIDE SEQUENCE [LARGE SCALE GENOMIC DNA]</scope>
    <source>
        <strain evidence="3">CCUG 67170</strain>
    </source>
</reference>
<evidence type="ECO:0000259" key="1">
    <source>
        <dbReference type="Pfam" id="PF07687"/>
    </source>
</evidence>
<gene>
    <name evidence="2" type="ORF">ACFORF_06570</name>
</gene>
<sequence>MTYLEDARALYNEMVANRRHLHRNPELGFDLPKTVAFVKDKLTEYGLEPHDIGDHGITALIGKPGGKTVLLRADMDALPIVEQSGLEFSSTNDYSHTCGHDMHTSILLAVAKLLKANEDQLQGYVKFIFQPAEELLIGGKAMLEAGILENPKVDAAFGLHVAPNAPLQGIIYRPGPAMSSALNFRIRIKGSGTHGAMPHLGIDPVYIGSQVVNGLTAIPARELGLDQNAAVTIGRFEGLGAMNIIPDEVVLEGTARTLSENSRAYLRDRLPQLASSIVETYRGQAEFEFIADCPVLHNNEDLTTKAVDILKDKLPENLPILPFSPQLASEDFAYYANQVPAFFFNLCNPYDPTANDLHPVHHPKVVFGEDMMPIGVASFAYLATEWLAKHA</sequence>
<dbReference type="InterPro" id="IPR011650">
    <property type="entry name" value="Peptidase_M20_dimer"/>
</dbReference>
<evidence type="ECO:0000313" key="2">
    <source>
        <dbReference type="EMBL" id="MFC3928232.1"/>
    </source>
</evidence>
<organism evidence="2 3">
    <name type="scientific">Streptococcus caprae</name>
    <dbReference type="NCBI Taxonomy" id="1640501"/>
    <lineage>
        <taxon>Bacteria</taxon>
        <taxon>Bacillati</taxon>
        <taxon>Bacillota</taxon>
        <taxon>Bacilli</taxon>
        <taxon>Lactobacillales</taxon>
        <taxon>Streptococcaceae</taxon>
        <taxon>Streptococcus</taxon>
    </lineage>
</organism>
<dbReference type="Gene3D" id="3.40.630.10">
    <property type="entry name" value="Zn peptidases"/>
    <property type="match status" value="1"/>
</dbReference>
<dbReference type="Pfam" id="PF07687">
    <property type="entry name" value="M20_dimer"/>
    <property type="match status" value="1"/>
</dbReference>
<proteinExistence type="predicted"/>
<name>A0ABV8CVY6_9STRE</name>
<dbReference type="NCBIfam" id="TIGR01891">
    <property type="entry name" value="amidohydrolases"/>
    <property type="match status" value="1"/>
</dbReference>
<dbReference type="PANTHER" id="PTHR11014:SF63">
    <property type="entry name" value="METALLOPEPTIDASE, PUTATIVE (AFU_ORTHOLOGUE AFUA_6G09600)-RELATED"/>
    <property type="match status" value="1"/>
</dbReference>
<accession>A0ABV8CVY6</accession>
<dbReference type="EMBL" id="JBHRZV010000049">
    <property type="protein sequence ID" value="MFC3928232.1"/>
    <property type="molecule type" value="Genomic_DNA"/>
</dbReference>
<dbReference type="PIRSF" id="PIRSF005962">
    <property type="entry name" value="Pept_M20D_amidohydro"/>
    <property type="match status" value="1"/>
</dbReference>
<comment type="caution">
    <text evidence="2">The sequence shown here is derived from an EMBL/GenBank/DDBJ whole genome shotgun (WGS) entry which is preliminary data.</text>
</comment>
<dbReference type="PANTHER" id="PTHR11014">
    <property type="entry name" value="PEPTIDASE M20 FAMILY MEMBER"/>
    <property type="match status" value="1"/>
</dbReference>